<dbReference type="Gene3D" id="1.25.40.10">
    <property type="entry name" value="Tetratricopeptide repeat domain"/>
    <property type="match status" value="6"/>
</dbReference>
<comment type="similarity">
    <text evidence="2">Belongs to the glycosyltransferase 41 family. O-GlcNAc transferase subfamily.</text>
</comment>
<dbReference type="InterPro" id="IPR019734">
    <property type="entry name" value="TPR_rpt"/>
</dbReference>
<dbReference type="EC" id="2.4.1.255" evidence="3"/>
<feature type="repeat" description="TPR" evidence="8">
    <location>
        <begin position="184"/>
        <end position="217"/>
    </location>
</feature>
<evidence type="ECO:0000313" key="10">
    <source>
        <dbReference type="EMBL" id="ACC72162.1"/>
    </source>
</evidence>
<keyword evidence="5" id="KW-0808">Transferase</keyword>
<dbReference type="PROSITE" id="PS50293">
    <property type="entry name" value="TPR_REGION"/>
    <property type="match status" value="2"/>
</dbReference>
<dbReference type="Proteomes" id="UP000001192">
    <property type="component" value="Chromosome 1"/>
</dbReference>
<dbReference type="SUPFAM" id="SSF53756">
    <property type="entry name" value="UDP-Glycosyltransferase/glycogen phosphorylase"/>
    <property type="match status" value="1"/>
</dbReference>
<dbReference type="EMBL" id="CP001043">
    <property type="protein sequence ID" value="ACC72162.1"/>
    <property type="molecule type" value="Genomic_DNA"/>
</dbReference>
<dbReference type="HOGENOM" id="CLU_001721_4_0_4"/>
<feature type="repeat" description="TPR" evidence="8">
    <location>
        <begin position="218"/>
        <end position="251"/>
    </location>
</feature>
<dbReference type="Pfam" id="PF13844">
    <property type="entry name" value="Glyco_transf_41"/>
    <property type="match status" value="2"/>
</dbReference>
<feature type="domain" description="O-GlcNAc transferase C-terminal" evidence="9">
    <location>
        <begin position="627"/>
        <end position="807"/>
    </location>
</feature>
<evidence type="ECO:0000256" key="2">
    <source>
        <dbReference type="ARBA" id="ARBA00005386"/>
    </source>
</evidence>
<dbReference type="STRING" id="391038.Bphy_2992"/>
<dbReference type="SUPFAM" id="SSF48452">
    <property type="entry name" value="TPR-like"/>
    <property type="match status" value="3"/>
</dbReference>
<keyword evidence="7 8" id="KW-0802">TPR repeat</keyword>
<dbReference type="GO" id="GO:0097363">
    <property type="term" value="F:protein O-acetylglucosaminyltransferase activity"/>
    <property type="evidence" value="ECO:0007669"/>
    <property type="project" value="UniProtKB-EC"/>
</dbReference>
<reference evidence="11" key="1">
    <citation type="journal article" date="2014" name="Stand. Genomic Sci.">
        <title>Complete genome sequence of Burkholderia phymatum STM815(T), a broad host range and efficient nitrogen-fixing symbiont of Mimosa species.</title>
        <authorList>
            <person name="Moulin L."/>
            <person name="Klonowska A."/>
            <person name="Caroline B."/>
            <person name="Booth K."/>
            <person name="Vriezen J.A."/>
            <person name="Melkonian R."/>
            <person name="James E.K."/>
            <person name="Young J.P."/>
            <person name="Bena G."/>
            <person name="Hauser L."/>
            <person name="Land M."/>
            <person name="Kyrpides N."/>
            <person name="Bruce D."/>
            <person name="Chain P."/>
            <person name="Copeland A."/>
            <person name="Pitluck S."/>
            <person name="Woyke T."/>
            <person name="Lizotte-Waniewski M."/>
            <person name="Bristow J."/>
            <person name="Riley M."/>
        </authorList>
    </citation>
    <scope>NUCLEOTIDE SEQUENCE [LARGE SCALE GENOMIC DNA]</scope>
    <source>
        <strain evidence="11">DSM 17167 / CIP 108236 / LMG 21445 / STM815</strain>
    </source>
</reference>
<dbReference type="eggNOG" id="COG3914">
    <property type="taxonomic scope" value="Bacteria"/>
</dbReference>
<dbReference type="Gene3D" id="3.40.50.11380">
    <property type="match status" value="1"/>
</dbReference>
<dbReference type="Pfam" id="PF13432">
    <property type="entry name" value="TPR_16"/>
    <property type="match status" value="3"/>
</dbReference>
<dbReference type="Pfam" id="PF13414">
    <property type="entry name" value="TPR_11"/>
    <property type="match status" value="1"/>
</dbReference>
<dbReference type="Pfam" id="PF13181">
    <property type="entry name" value="TPR_8"/>
    <property type="match status" value="1"/>
</dbReference>
<evidence type="ECO:0000313" key="11">
    <source>
        <dbReference type="Proteomes" id="UP000001192"/>
    </source>
</evidence>
<sequence length="824" mass="91327">MRAALPTTQRITVDHANLLNTALAHHQAGRLAEAKAIYDEILRANPRHSDALHFLGLLACQIQQYDAGITLMRQSIAILPNAIYHNNLGNALREHGQLKQAIDGYREAVTLDPGYAEAHNNLGNALREDRQPDAAMRSCAHAIELRPGFAEAYNNLGNALKDLGELDNAALAYRKAISFRQNYADAHNNLGNALMEQGKYDEAIDSYRSAIALDANRALMHNSLGTLLLARGELDEAAASLQRAVELDPNRPGVHNNLANTLRDMGRLEEARTHYSRALQLAQAIIDSYRGGAAAPFAQVRSTEPRLTLAEGYATLGNAWYGLYRYDEAIDSYLRSVELADDDAEVHHNLAVAYLKTERPAQALHYARKALELKDGSSRMHINLGDVLRSLGELEAAANSYRSAIERSPDADVAHTALLFCEASMSRRPVEDYLADAVYFGKRMAANVTPFTHTRMPRGSRPLRVGFVSGDLRTHPVGIFTESVLRHIDPSRVELIAYQTNDVEDDTTQRLKPLFGEWTQLSKLSREAAAKRIFDDRIDILLDMSGHTAFNRLAVFAMKPAPVQVTWLGFFASTGIEQIDYVLGDRYVLPPEEAHHFIEKPWHLPDGYLCMTPPAHDVAVGALPMLANGFVTFGYLGKLAKVTDDVLDLWARVLREVPGSRLLIKAHELDRKHAVDATRRRFAGRGLDAERLLLEGGSKRDEYFKTYHRVDIVLSPFPYPGGTTTAEALWMGVPVVAMKGDRFLGHICESVLQSAGFGDWVTGDAQGYIAIARALAADRDALATLRAGLREHVLASPMCDAQRFARNFEDALDGMWRVYERDSA</sequence>
<proteinExistence type="inferred from homology"/>
<evidence type="ECO:0000256" key="4">
    <source>
        <dbReference type="ARBA" id="ARBA00022676"/>
    </source>
</evidence>
<gene>
    <name evidence="10" type="ordered locus">Bphy_2992</name>
</gene>
<evidence type="ECO:0000256" key="6">
    <source>
        <dbReference type="ARBA" id="ARBA00022737"/>
    </source>
</evidence>
<feature type="domain" description="O-GlcNAc transferase C-terminal" evidence="9">
    <location>
        <begin position="447"/>
        <end position="609"/>
    </location>
</feature>
<evidence type="ECO:0000256" key="8">
    <source>
        <dbReference type="PROSITE-ProRule" id="PRU00339"/>
    </source>
</evidence>
<dbReference type="Gene3D" id="3.40.50.2000">
    <property type="entry name" value="Glycogen Phosphorylase B"/>
    <property type="match status" value="1"/>
</dbReference>
<keyword evidence="4" id="KW-0328">Glycosyltransferase</keyword>
<dbReference type="KEGG" id="bph:Bphy_2992"/>
<evidence type="ECO:0000256" key="1">
    <source>
        <dbReference type="ARBA" id="ARBA00004922"/>
    </source>
</evidence>
<dbReference type="InterPro" id="IPR029489">
    <property type="entry name" value="OGT/SEC/SPY_C"/>
</dbReference>
<dbReference type="SMART" id="SM00028">
    <property type="entry name" value="TPR"/>
    <property type="match status" value="10"/>
</dbReference>
<dbReference type="InterPro" id="IPR013105">
    <property type="entry name" value="TPR_2"/>
</dbReference>
<dbReference type="PANTHER" id="PTHR44835">
    <property type="entry name" value="UDP-N-ACETYLGLUCOSAMINE--PEPTIDE N-ACETYLGLUCOSAMINYLTRANSFERASE SPINDLY-RELATED"/>
    <property type="match status" value="1"/>
</dbReference>
<keyword evidence="11" id="KW-1185">Reference proteome</keyword>
<accession>B2JJ60</accession>
<keyword evidence="6" id="KW-0677">Repeat</keyword>
<evidence type="ECO:0000256" key="7">
    <source>
        <dbReference type="ARBA" id="ARBA00022803"/>
    </source>
</evidence>
<dbReference type="AlphaFoldDB" id="B2JJ60"/>
<dbReference type="PANTHER" id="PTHR44835:SF1">
    <property type="entry name" value="PROTEIN O-GLCNAC TRANSFERASE"/>
    <property type="match status" value="1"/>
</dbReference>
<dbReference type="Pfam" id="PF07719">
    <property type="entry name" value="TPR_2"/>
    <property type="match status" value="1"/>
</dbReference>
<feature type="repeat" description="TPR" evidence="8">
    <location>
        <begin position="378"/>
        <end position="411"/>
    </location>
</feature>
<evidence type="ECO:0000256" key="3">
    <source>
        <dbReference type="ARBA" id="ARBA00011970"/>
    </source>
</evidence>
<feature type="repeat" description="TPR" evidence="8">
    <location>
        <begin position="344"/>
        <end position="377"/>
    </location>
</feature>
<protein>
    <recommendedName>
        <fullName evidence="3">protein O-GlcNAc transferase</fullName>
        <ecNumber evidence="3">2.4.1.255</ecNumber>
    </recommendedName>
</protein>
<dbReference type="PROSITE" id="PS50005">
    <property type="entry name" value="TPR"/>
    <property type="match status" value="7"/>
</dbReference>
<organism evidence="10 11">
    <name type="scientific">Paraburkholderia phymatum (strain DSM 17167 / CIP 108236 / LMG 21445 / STM815)</name>
    <name type="common">Burkholderia phymatum</name>
    <dbReference type="NCBI Taxonomy" id="391038"/>
    <lineage>
        <taxon>Bacteria</taxon>
        <taxon>Pseudomonadati</taxon>
        <taxon>Pseudomonadota</taxon>
        <taxon>Betaproteobacteria</taxon>
        <taxon>Burkholderiales</taxon>
        <taxon>Burkholderiaceae</taxon>
        <taxon>Paraburkholderia</taxon>
    </lineage>
</organism>
<dbReference type="RefSeq" id="WP_012402340.1">
    <property type="nucleotide sequence ID" value="NC_010622.1"/>
</dbReference>
<name>B2JJ60_PARP8</name>
<feature type="repeat" description="TPR" evidence="8">
    <location>
        <begin position="82"/>
        <end position="115"/>
    </location>
</feature>
<evidence type="ECO:0000256" key="5">
    <source>
        <dbReference type="ARBA" id="ARBA00022679"/>
    </source>
</evidence>
<comment type="pathway">
    <text evidence="1">Protein modification; protein glycosylation.</text>
</comment>
<evidence type="ECO:0000259" key="9">
    <source>
        <dbReference type="Pfam" id="PF13844"/>
    </source>
</evidence>
<feature type="repeat" description="TPR" evidence="8">
    <location>
        <begin position="150"/>
        <end position="183"/>
    </location>
</feature>
<dbReference type="InterPro" id="IPR051939">
    <property type="entry name" value="Glycosyltr_41/O-GlcNAc_trsf"/>
</dbReference>
<dbReference type="eggNOG" id="COG0457">
    <property type="taxonomic scope" value="Bacteria"/>
</dbReference>
<feature type="repeat" description="TPR" evidence="8">
    <location>
        <begin position="310"/>
        <end position="343"/>
    </location>
</feature>
<dbReference type="InterPro" id="IPR011990">
    <property type="entry name" value="TPR-like_helical_dom_sf"/>
</dbReference>
<dbReference type="CAZy" id="GT41">
    <property type="family name" value="Glycosyltransferase Family 41"/>
</dbReference>